<evidence type="ECO:0000313" key="2">
    <source>
        <dbReference type="Proteomes" id="UP000254156"/>
    </source>
</evidence>
<evidence type="ECO:0000313" key="1">
    <source>
        <dbReference type="EMBL" id="SUB89286.1"/>
    </source>
</evidence>
<name>A0A379E9D7_9PORP</name>
<organism evidence="1 2">
    <name type="scientific">Porphyromonas macacae</name>
    <dbReference type="NCBI Taxonomy" id="28115"/>
    <lineage>
        <taxon>Bacteria</taxon>
        <taxon>Pseudomonadati</taxon>
        <taxon>Bacteroidota</taxon>
        <taxon>Bacteroidia</taxon>
        <taxon>Bacteroidales</taxon>
        <taxon>Porphyromonadaceae</taxon>
        <taxon>Porphyromonas</taxon>
    </lineage>
</organism>
<reference evidence="1 2" key="1">
    <citation type="submission" date="2018-06" db="EMBL/GenBank/DDBJ databases">
        <authorList>
            <consortium name="Pathogen Informatics"/>
            <person name="Doyle S."/>
        </authorList>
    </citation>
    <scope>NUCLEOTIDE SEQUENCE [LARGE SCALE GENOMIC DNA]</scope>
    <source>
        <strain evidence="1 2">NCTC11632</strain>
    </source>
</reference>
<dbReference type="Proteomes" id="UP000254156">
    <property type="component" value="Unassembled WGS sequence"/>
</dbReference>
<dbReference type="EMBL" id="UGTF01000002">
    <property type="protein sequence ID" value="SUB89286.1"/>
    <property type="molecule type" value="Genomic_DNA"/>
</dbReference>
<protein>
    <submittedName>
        <fullName evidence="1">Uncharacterized protein</fullName>
    </submittedName>
</protein>
<sequence length="33" mass="3897">MFVHLIFNLLLYLLSGFVAKPQKMTFSEKDFAF</sequence>
<accession>A0A379E9D7</accession>
<proteinExistence type="predicted"/>
<dbReference type="AlphaFoldDB" id="A0A379E9D7"/>
<gene>
    <name evidence="1" type="ORF">NCTC11632_01388</name>
</gene>